<dbReference type="OrthoDB" id="7824218at2"/>
<evidence type="ECO:0000256" key="1">
    <source>
        <dbReference type="SAM" id="MobiDB-lite"/>
    </source>
</evidence>
<feature type="region of interest" description="Disordered" evidence="1">
    <location>
        <begin position="219"/>
        <end position="242"/>
    </location>
</feature>
<dbReference type="RefSeq" id="WP_139284198.1">
    <property type="nucleotide sequence ID" value="NZ_FNQM01000046.1"/>
</dbReference>
<sequence length="587" mass="63918">MSAADGAGRQRGPGPRCPVSRADLPGWMRDVLDAMEKGRPRRGVAAPPESRWRAVTGVLRDLVAAARRHGLAEEIAEPTVAAMLADARARGVGEASLGTHMSVLRLFARYAGRGVAWADASSGIDMRTARSVLAAPAMRPYRDAAAGLLAEGVRLSDVKLVGRWLALSAEREGAPRERDVEAITGQSEKKARTLAFTLHRLDPTHADLPLLQGWQRTLASETRTRKGLRRPRGPRPREHSVPVDALPAPMQAQLAELAAPGDRRHKPWKPVSVRNAALPLCQVVHEARAVGAPETICPESMQAWLAALKARDVSARSKASMLHTIGIYASRAGLDAEEQDRILREEAFWRKQARGVPKRKERHLAENPLTLVDVAEAARARSEAAPGLPRSDHRRAAWLDAAALALSIARPDRELDFTRYVVGKTLWRTEAGWESDLFSSKTDVEVEGAVWDAVGAYLDDGILLGADPSAFWRLYHEREGAAYFCHADGAPMAPGRVRSAFLRCLGVRSHLMRTLWFDEAAAWGEWGLMAARTLAGHRSVLTAGHYETDVAARARISAMQEQLSVHHDSLHAAHTGARAAAPDKGVA</sequence>
<protein>
    <submittedName>
        <fullName evidence="2">Uncharacterized protein</fullName>
    </submittedName>
</protein>
<name>A0A1H4GB39_9RHOB</name>
<dbReference type="Proteomes" id="UP000198703">
    <property type="component" value="Unassembled WGS sequence"/>
</dbReference>
<dbReference type="AlphaFoldDB" id="A0A1H4GB39"/>
<feature type="compositionally biased region" description="Basic residues" evidence="1">
    <location>
        <begin position="225"/>
        <end position="234"/>
    </location>
</feature>
<evidence type="ECO:0000313" key="3">
    <source>
        <dbReference type="Proteomes" id="UP000198703"/>
    </source>
</evidence>
<dbReference type="STRING" id="89524.SAMN05444370_1466"/>
<accession>A0A1H4GB39</accession>
<keyword evidence="3" id="KW-1185">Reference proteome</keyword>
<organism evidence="2 3">
    <name type="scientific">Rubrimonas cliftonensis</name>
    <dbReference type="NCBI Taxonomy" id="89524"/>
    <lineage>
        <taxon>Bacteria</taxon>
        <taxon>Pseudomonadati</taxon>
        <taxon>Pseudomonadota</taxon>
        <taxon>Alphaproteobacteria</taxon>
        <taxon>Rhodobacterales</taxon>
        <taxon>Paracoccaceae</taxon>
        <taxon>Rubrimonas</taxon>
    </lineage>
</organism>
<evidence type="ECO:0000313" key="2">
    <source>
        <dbReference type="EMBL" id="SEB06481.1"/>
    </source>
</evidence>
<dbReference type="EMBL" id="FNQM01000046">
    <property type="protein sequence ID" value="SEB06481.1"/>
    <property type="molecule type" value="Genomic_DNA"/>
</dbReference>
<proteinExistence type="predicted"/>
<feature type="region of interest" description="Disordered" evidence="1">
    <location>
        <begin position="1"/>
        <end position="23"/>
    </location>
</feature>
<reference evidence="2 3" key="1">
    <citation type="submission" date="2016-10" db="EMBL/GenBank/DDBJ databases">
        <authorList>
            <person name="de Groot N.N."/>
        </authorList>
    </citation>
    <scope>NUCLEOTIDE SEQUENCE [LARGE SCALE GENOMIC DNA]</scope>
    <source>
        <strain evidence="2 3">DSM 15345</strain>
    </source>
</reference>
<gene>
    <name evidence="2" type="ORF">SAMN05444370_1466</name>
</gene>